<evidence type="ECO:0000256" key="1">
    <source>
        <dbReference type="ARBA" id="ARBA00004651"/>
    </source>
</evidence>
<protein>
    <submittedName>
        <fullName evidence="8">Flagellar biosynthetic protein FliR</fullName>
    </submittedName>
</protein>
<keyword evidence="3" id="KW-1003">Cell membrane</keyword>
<evidence type="ECO:0000256" key="2">
    <source>
        <dbReference type="ARBA" id="ARBA00009772"/>
    </source>
</evidence>
<feature type="transmembrane region" description="Helical" evidence="7">
    <location>
        <begin position="182"/>
        <end position="204"/>
    </location>
</feature>
<keyword evidence="4 7" id="KW-0812">Transmembrane</keyword>
<feature type="transmembrane region" description="Helical" evidence="7">
    <location>
        <begin position="210"/>
        <end position="231"/>
    </location>
</feature>
<evidence type="ECO:0000256" key="7">
    <source>
        <dbReference type="SAM" id="Phobius"/>
    </source>
</evidence>
<feature type="transmembrane region" description="Helical" evidence="7">
    <location>
        <begin position="41"/>
        <end position="60"/>
    </location>
</feature>
<dbReference type="Proteomes" id="UP001595593">
    <property type="component" value="Unassembled WGS sequence"/>
</dbReference>
<keyword evidence="8" id="KW-0282">Flagellum</keyword>
<accession>A0ABV7G0D4</accession>
<dbReference type="Pfam" id="PF01311">
    <property type="entry name" value="Bac_export_1"/>
    <property type="match status" value="1"/>
</dbReference>
<keyword evidence="8" id="KW-0966">Cell projection</keyword>
<dbReference type="PANTHER" id="PTHR30065:SF8">
    <property type="entry name" value="FLAGELLAR BIOSYNTHETIC PROTEIN FLIR"/>
    <property type="match status" value="1"/>
</dbReference>
<keyword evidence="5 7" id="KW-1133">Transmembrane helix</keyword>
<name>A0ABV7G0D4_9PROT</name>
<keyword evidence="8" id="KW-0969">Cilium</keyword>
<organism evidence="8 9">
    <name type="scientific">Teichococcus globiformis</name>
    <dbReference type="NCBI Taxonomy" id="2307229"/>
    <lineage>
        <taxon>Bacteria</taxon>
        <taxon>Pseudomonadati</taxon>
        <taxon>Pseudomonadota</taxon>
        <taxon>Alphaproteobacteria</taxon>
        <taxon>Acetobacterales</taxon>
        <taxon>Roseomonadaceae</taxon>
        <taxon>Roseomonas</taxon>
    </lineage>
</organism>
<sequence length="252" mass="26101">MMALSLETWVSAELYRLLLVFCRVSAALLLLAGLGEIQVPARIRILAGLLIALCIAPLSGPAVPQPAVWGVAFAMVMEIVAGAFLGTLSRLLLSAVQTAGQIIGQCIGISNAFAFGIGSDNSAVIGAALYAACLAALFAMDGHHPGLRALADSYHLIPLGQPLPAAAAARSMSEGMTTAFRLAMQLSMPFLFLSVLFNIALAGINRAMPAMPVFMIGAPALLLAGLHLLGVAAPTLVDEMLGAYGNVFTVMR</sequence>
<evidence type="ECO:0000256" key="5">
    <source>
        <dbReference type="ARBA" id="ARBA00022989"/>
    </source>
</evidence>
<proteinExistence type="inferred from homology"/>
<feature type="transmembrane region" description="Helical" evidence="7">
    <location>
        <begin position="123"/>
        <end position="140"/>
    </location>
</feature>
<feature type="transmembrane region" description="Helical" evidence="7">
    <location>
        <begin position="66"/>
        <end position="86"/>
    </location>
</feature>
<comment type="caution">
    <text evidence="8">The sequence shown here is derived from an EMBL/GenBank/DDBJ whole genome shotgun (WGS) entry which is preliminary data.</text>
</comment>
<feature type="transmembrane region" description="Helical" evidence="7">
    <location>
        <begin position="14"/>
        <end position="34"/>
    </location>
</feature>
<gene>
    <name evidence="8" type="ORF">ACFOD4_13730</name>
</gene>
<comment type="similarity">
    <text evidence="2">Belongs to the FliR/MopE/SpaR family.</text>
</comment>
<evidence type="ECO:0000256" key="4">
    <source>
        <dbReference type="ARBA" id="ARBA00022692"/>
    </source>
</evidence>
<reference evidence="9" key="1">
    <citation type="journal article" date="2019" name="Int. J. Syst. Evol. Microbiol.">
        <title>The Global Catalogue of Microorganisms (GCM) 10K type strain sequencing project: providing services to taxonomists for standard genome sequencing and annotation.</title>
        <authorList>
            <consortium name="The Broad Institute Genomics Platform"/>
            <consortium name="The Broad Institute Genome Sequencing Center for Infectious Disease"/>
            <person name="Wu L."/>
            <person name="Ma J."/>
        </authorList>
    </citation>
    <scope>NUCLEOTIDE SEQUENCE [LARGE SCALE GENOMIC DNA]</scope>
    <source>
        <strain evidence="9">KCTC 52094</strain>
    </source>
</reference>
<evidence type="ECO:0000313" key="8">
    <source>
        <dbReference type="EMBL" id="MFC3126123.1"/>
    </source>
</evidence>
<dbReference type="PRINTS" id="PR00953">
    <property type="entry name" value="TYPE3IMRPROT"/>
</dbReference>
<evidence type="ECO:0000313" key="9">
    <source>
        <dbReference type="Proteomes" id="UP001595593"/>
    </source>
</evidence>
<dbReference type="RefSeq" id="WP_379597263.1">
    <property type="nucleotide sequence ID" value="NZ_JBHRTN010000014.1"/>
</dbReference>
<dbReference type="EMBL" id="JBHRTN010000014">
    <property type="protein sequence ID" value="MFC3126123.1"/>
    <property type="molecule type" value="Genomic_DNA"/>
</dbReference>
<keyword evidence="9" id="KW-1185">Reference proteome</keyword>
<evidence type="ECO:0000256" key="3">
    <source>
        <dbReference type="ARBA" id="ARBA00022475"/>
    </source>
</evidence>
<keyword evidence="6 7" id="KW-0472">Membrane</keyword>
<evidence type="ECO:0000256" key="6">
    <source>
        <dbReference type="ARBA" id="ARBA00023136"/>
    </source>
</evidence>
<dbReference type="InterPro" id="IPR002010">
    <property type="entry name" value="T3SS_IM_R"/>
</dbReference>
<dbReference type="PANTHER" id="PTHR30065">
    <property type="entry name" value="FLAGELLAR BIOSYNTHETIC PROTEIN FLIR"/>
    <property type="match status" value="1"/>
</dbReference>
<comment type="subcellular location">
    <subcellularLocation>
        <location evidence="1">Cell membrane</location>
        <topology evidence="1">Multi-pass membrane protein</topology>
    </subcellularLocation>
</comment>